<keyword evidence="3" id="KW-1185">Reference proteome</keyword>
<keyword evidence="1" id="KW-0472">Membrane</keyword>
<keyword evidence="1" id="KW-0812">Transmembrane</keyword>
<evidence type="ECO:0000313" key="3">
    <source>
        <dbReference type="Proteomes" id="UP000044071"/>
    </source>
</evidence>
<organism evidence="2 3">
    <name type="scientific">Legionella massiliensis</name>
    <dbReference type="NCBI Taxonomy" id="1034943"/>
    <lineage>
        <taxon>Bacteria</taxon>
        <taxon>Pseudomonadati</taxon>
        <taxon>Pseudomonadota</taxon>
        <taxon>Gammaproteobacteria</taxon>
        <taxon>Legionellales</taxon>
        <taxon>Legionellaceae</taxon>
        <taxon>Legionella</taxon>
    </lineage>
</organism>
<feature type="transmembrane region" description="Helical" evidence="1">
    <location>
        <begin position="7"/>
        <end position="26"/>
    </location>
</feature>
<dbReference type="STRING" id="1034943.BN59_02621"/>
<sequence>MAKRSKIIIAVSISALVIGFLIFIAHKQTFSLQRDPTVLMNKYYLFKQDNPAAAKKALQIILQQDENYFPALKELTDIYLKEKNNRDALPLLERLHQLQPENNQYAGQLAYTYYELGNWDKALQLFTELKKQQKGTKLKIDAQLMINSMASYIPSYINYAYREIAQPKIEFKESTVLQILLDLYYKTRDNEADKANELLAVLHLLSPNKPLINEEIGYLALQKKDTNTAIFYLSLAFNEEPSDKLALQLGYLYALEKKNEDAASYFLLASMSKDKELRQKALKSYEIVSYKPTLQPQNQAQAMQATRESLMLDQYYLLKKTNKQAAWVLIKQIIREYPNNVQALKEGGFLAIEEKSTADAIDFFKRAYELTYQADLAMQLGYLYGEVRDNYRAYQYFKFATKTQDKELELRAQNAMTNLAGVQTKFLPAPYFSELFFTPFKQSRFGLTVRPLIARLGIELNDRFQTKSYIAFRQTDDNKTLNLGQIPQIYEDNVRIISIGLQVTPFKKIPLVGFVEAGGAYDLVFRNRTRWRGDLRGGFMYYNELGARPAYYDKLTLGAKYYCTLYADTSYFSRFRNNVITTLKTNQGIRLLQYHSSMLNFYMTGRTLFDTNRDFFNNIAEVGPGFSIQPSNRFNALIRFEAIKGMYLPVGNSTNPYGKYYTNRTVQLLLYVKM</sequence>
<dbReference type="Proteomes" id="UP000044071">
    <property type="component" value="Unassembled WGS sequence"/>
</dbReference>
<protein>
    <submittedName>
        <fullName evidence="2">Putative PEP-CTERM system TPR-repeat lipoprotein</fullName>
    </submittedName>
</protein>
<reference evidence="2 3" key="1">
    <citation type="submission" date="2014-06" db="EMBL/GenBank/DDBJ databases">
        <authorList>
            <person name="Urmite Genomes Urmite Genomes"/>
        </authorList>
    </citation>
    <scope>NUCLEOTIDE SEQUENCE [LARGE SCALE GENOMIC DNA]</scope>
</reference>
<dbReference type="EMBL" id="CCSB01000003">
    <property type="protein sequence ID" value="CDZ78311.1"/>
    <property type="molecule type" value="Genomic_DNA"/>
</dbReference>
<accession>A0A078KZG5</accession>
<dbReference type="eggNOG" id="COG0457">
    <property type="taxonomic scope" value="Bacteria"/>
</dbReference>
<keyword evidence="1" id="KW-1133">Transmembrane helix</keyword>
<dbReference type="SUPFAM" id="SSF48452">
    <property type="entry name" value="TPR-like"/>
    <property type="match status" value="1"/>
</dbReference>
<keyword evidence="2" id="KW-0449">Lipoprotein</keyword>
<dbReference type="Gene3D" id="1.25.40.10">
    <property type="entry name" value="Tetratricopeptide repeat domain"/>
    <property type="match status" value="2"/>
</dbReference>
<dbReference type="InterPro" id="IPR011990">
    <property type="entry name" value="TPR-like_helical_dom_sf"/>
</dbReference>
<dbReference type="OrthoDB" id="6703156at2"/>
<dbReference type="Pfam" id="PF14559">
    <property type="entry name" value="TPR_19"/>
    <property type="match status" value="1"/>
</dbReference>
<gene>
    <name evidence="2" type="ORF">BN59_02621</name>
</gene>
<name>A0A078KZG5_9GAMM</name>
<evidence type="ECO:0000256" key="1">
    <source>
        <dbReference type="SAM" id="Phobius"/>
    </source>
</evidence>
<dbReference type="RefSeq" id="WP_043874829.1">
    <property type="nucleotide sequence ID" value="NZ_CCVW01000003.1"/>
</dbReference>
<dbReference type="SUPFAM" id="SSF81901">
    <property type="entry name" value="HCP-like"/>
    <property type="match status" value="1"/>
</dbReference>
<dbReference type="AlphaFoldDB" id="A0A078KZG5"/>
<evidence type="ECO:0000313" key="2">
    <source>
        <dbReference type="EMBL" id="CDZ78311.1"/>
    </source>
</evidence>
<proteinExistence type="predicted"/>